<dbReference type="RefSeq" id="WP_011387870.1">
    <property type="nucleotide sequence ID" value="NC_007643.1"/>
</dbReference>
<proteinExistence type="inferred from homology"/>
<dbReference type="InterPro" id="IPR050810">
    <property type="entry name" value="Bact_Secretion_Sys_Channel"/>
</dbReference>
<name>Q2RY81_RHORT</name>
<dbReference type="PRINTS" id="PR00811">
    <property type="entry name" value="BCTERIALGSPD"/>
</dbReference>
<dbReference type="eggNOG" id="COG1450">
    <property type="taxonomic scope" value="Bacteria"/>
</dbReference>
<evidence type="ECO:0000259" key="3">
    <source>
        <dbReference type="Pfam" id="PF00263"/>
    </source>
</evidence>
<evidence type="ECO:0000313" key="5">
    <source>
        <dbReference type="Proteomes" id="UP000001929"/>
    </source>
</evidence>
<organism evidence="4 5">
    <name type="scientific">Rhodospirillum rubrum (strain ATCC 11170 / ATH 1.1.1 / DSM 467 / LMG 4362 / NCIMB 8255 / S1)</name>
    <dbReference type="NCBI Taxonomy" id="269796"/>
    <lineage>
        <taxon>Bacteria</taxon>
        <taxon>Pseudomonadati</taxon>
        <taxon>Pseudomonadota</taxon>
        <taxon>Alphaproteobacteria</taxon>
        <taxon>Rhodospirillales</taxon>
        <taxon>Rhodospirillaceae</taxon>
        <taxon>Rhodospirillum</taxon>
    </lineage>
</organism>
<feature type="signal peptide" evidence="2">
    <location>
        <begin position="1"/>
        <end position="21"/>
    </location>
</feature>
<dbReference type="PROSITE" id="PS51257">
    <property type="entry name" value="PROKAR_LIPOPROTEIN"/>
    <property type="match status" value="1"/>
</dbReference>
<dbReference type="PANTHER" id="PTHR30332">
    <property type="entry name" value="PROBABLE GENERAL SECRETION PATHWAY PROTEIN D"/>
    <property type="match status" value="1"/>
</dbReference>
<comment type="similarity">
    <text evidence="1">Belongs to the bacterial secretin family.</text>
</comment>
<dbReference type="Proteomes" id="UP000001929">
    <property type="component" value="Chromosome"/>
</dbReference>
<dbReference type="PATRIC" id="fig|269796.9.peg.163"/>
<accession>Q2RY81</accession>
<dbReference type="EMBL" id="CP000230">
    <property type="protein sequence ID" value="ABC20914.1"/>
    <property type="molecule type" value="Genomic_DNA"/>
</dbReference>
<dbReference type="GO" id="GO:0015627">
    <property type="term" value="C:type II protein secretion system complex"/>
    <property type="evidence" value="ECO:0007669"/>
    <property type="project" value="TreeGrafter"/>
</dbReference>
<evidence type="ECO:0000256" key="1">
    <source>
        <dbReference type="RuleBase" id="RU004003"/>
    </source>
</evidence>
<dbReference type="Pfam" id="PF00263">
    <property type="entry name" value="Secretin"/>
    <property type="match status" value="1"/>
</dbReference>
<dbReference type="STRING" id="269796.Rru_A0109"/>
<sequence length="547" mass="57518">MRAPVRRIALLCALMPGLAGCEPFDGAGGLTKDDYRALLARRGGGPSPLPEPPIPPLLEPQLAALPAPEEARRVTVIAQSPTPVADLLVALCREVGVDLEMSPEVGGLVVLSLRDRPFPEVVGRLGAMAGLDITLVDGVVRVDLDRPLPAIYHLDALNMARSSEGSVSTSTDVFTSVAAKGNSRDSRGNASASLVSSASKADLWGEVAGGLGQILGRAEGDPLAEEARDGVARGGFHINRQAGLITVVGRRAQQREVADYLAGVRQSMATQVLIEAKIVEVTLKDQYRGGIDWKVLTDGGEFLLDIPGAAGVVAPPLTDAAATLSLGTRATLGPVELSALVQFIKTFGAVRTLSSPRLTVMNNQTAVLKVAENEVYFVVDVDTVTSDGVTQTTYSSEINTVPIGLVMTVQPSVEPGGGRVTLGLRPTISRIADRVADPAVSLQNLSVQSLIPVVEVRELDSVVTIDNGAVVVMGGLMQERMGRDEEGVPGLGDVPLIGRAFRHDSADTDVVELVVLLRATVIGGAHSHPADRQLYRIYTPDPRPLAM</sequence>
<dbReference type="GO" id="GO:0009306">
    <property type="term" value="P:protein secretion"/>
    <property type="evidence" value="ECO:0007669"/>
    <property type="project" value="InterPro"/>
</dbReference>
<dbReference type="HOGENOM" id="CLU_006756_3_0_5"/>
<feature type="chain" id="PRO_5004215121" evidence="2">
    <location>
        <begin position="22"/>
        <end position="547"/>
    </location>
</feature>
<reference evidence="4 5" key="1">
    <citation type="journal article" date="2011" name="Stand. Genomic Sci.">
        <title>Complete genome sequence of Rhodospirillum rubrum type strain (S1).</title>
        <authorList>
            <person name="Munk A.C."/>
            <person name="Copeland A."/>
            <person name="Lucas S."/>
            <person name="Lapidus A."/>
            <person name="Del Rio T.G."/>
            <person name="Barry K."/>
            <person name="Detter J.C."/>
            <person name="Hammon N."/>
            <person name="Israni S."/>
            <person name="Pitluck S."/>
            <person name="Brettin T."/>
            <person name="Bruce D."/>
            <person name="Han C."/>
            <person name="Tapia R."/>
            <person name="Gilna P."/>
            <person name="Schmutz J."/>
            <person name="Larimer F."/>
            <person name="Land M."/>
            <person name="Kyrpides N.C."/>
            <person name="Mavromatis K."/>
            <person name="Richardson P."/>
            <person name="Rohde M."/>
            <person name="Goker M."/>
            <person name="Klenk H.P."/>
            <person name="Zhang Y."/>
            <person name="Roberts G.P."/>
            <person name="Reslewic S."/>
            <person name="Schwartz D.C."/>
        </authorList>
    </citation>
    <scope>NUCLEOTIDE SEQUENCE [LARGE SCALE GENOMIC DNA]</scope>
    <source>
        <strain evidence="5">ATCC 11170 / ATH 1.1.1 / DSM 467 / LMG 4362 / NCIMB 8255 / S1</strain>
    </source>
</reference>
<dbReference type="AlphaFoldDB" id="Q2RY81"/>
<feature type="domain" description="Type II/III secretion system secretin-like" evidence="3">
    <location>
        <begin position="345"/>
        <end position="522"/>
    </location>
</feature>
<dbReference type="EnsemblBacteria" id="ABC20914">
    <property type="protein sequence ID" value="ABC20914"/>
    <property type="gene ID" value="Rru_A0109"/>
</dbReference>
<gene>
    <name evidence="4" type="ordered locus">Rru_A0109</name>
</gene>
<dbReference type="KEGG" id="rru:Rru_A0109"/>
<keyword evidence="2" id="KW-0732">Signal</keyword>
<evidence type="ECO:0000256" key="2">
    <source>
        <dbReference type="SAM" id="SignalP"/>
    </source>
</evidence>
<protein>
    <submittedName>
        <fullName evidence="4">Type II and III secretion system protein</fullName>
    </submittedName>
</protein>
<keyword evidence="5" id="KW-1185">Reference proteome</keyword>
<dbReference type="PANTHER" id="PTHR30332:SF17">
    <property type="entry name" value="TYPE IV PILIATION SYSTEM PROTEIN DR_0774-RELATED"/>
    <property type="match status" value="1"/>
</dbReference>
<evidence type="ECO:0000313" key="4">
    <source>
        <dbReference type="EMBL" id="ABC20914.1"/>
    </source>
</evidence>
<dbReference type="InterPro" id="IPR004846">
    <property type="entry name" value="T2SS/T3SS_dom"/>
</dbReference>
<dbReference type="InterPro" id="IPR001775">
    <property type="entry name" value="GspD/PilQ"/>
</dbReference>
<dbReference type="PhylomeDB" id="Q2RY81"/>